<dbReference type="RefSeq" id="WP_051884431.1">
    <property type="nucleotide sequence ID" value="NZ_CP011129.1"/>
</dbReference>
<keyword evidence="2" id="KW-0812">Transmembrane</keyword>
<keyword evidence="2" id="KW-0472">Membrane</keyword>
<feature type="coiled-coil region" evidence="1">
    <location>
        <begin position="36"/>
        <end position="63"/>
    </location>
</feature>
<evidence type="ECO:0000256" key="1">
    <source>
        <dbReference type="SAM" id="Coils"/>
    </source>
</evidence>
<feature type="transmembrane region" description="Helical" evidence="2">
    <location>
        <begin position="78"/>
        <end position="100"/>
    </location>
</feature>
<dbReference type="InterPro" id="IPR021279">
    <property type="entry name" value="DUF2721"/>
</dbReference>
<name>A0A0S2FA98_LYSAN</name>
<evidence type="ECO:0000313" key="3">
    <source>
        <dbReference type="EMBL" id="ALN80488.1"/>
    </source>
</evidence>
<evidence type="ECO:0008006" key="5">
    <source>
        <dbReference type="Google" id="ProtNLM"/>
    </source>
</evidence>
<proteinExistence type="predicted"/>
<dbReference type="EMBL" id="CP011129">
    <property type="protein sequence ID" value="ALN80488.1"/>
    <property type="molecule type" value="Genomic_DNA"/>
</dbReference>
<reference evidence="3 4" key="1">
    <citation type="journal article" date="2015" name="BMC Genomics">
        <title>Comparative genomics and metabolic profiling of the genus Lysobacter.</title>
        <authorList>
            <person name="de Bruijn I."/>
            <person name="Cheng X."/>
            <person name="de Jager V."/>
            <person name="Exposito R.G."/>
            <person name="Watrous J."/>
            <person name="Patel N."/>
            <person name="Postma J."/>
            <person name="Dorrestein P.C."/>
            <person name="Kobayashi D."/>
            <person name="Raaijmakers J.M."/>
        </authorList>
    </citation>
    <scope>NUCLEOTIDE SEQUENCE [LARGE SCALE GENOMIC DNA]</scope>
    <source>
        <strain evidence="3 4">76</strain>
    </source>
</reference>
<keyword evidence="2" id="KW-1133">Transmembrane helix</keyword>
<sequence>MADPLLQLSSHYTVVSAMITPAFFLTATASLLVSSNNRLARVVDRMRQQLNQLEDTVDEQARDYLEARIILHRRRVRLILICLQLLYGAMTAFVATSLAIGIDQFTDYRLRGVPTGLAMCGVLLVLAASINMGREARMSVSMLDAEVKREFDRDNGRQKRR</sequence>
<keyword evidence="1" id="KW-0175">Coiled coil</keyword>
<dbReference type="PATRIC" id="fig|84531.7.peg.2721"/>
<dbReference type="AlphaFoldDB" id="A0A0S2FA98"/>
<dbReference type="Pfam" id="PF11026">
    <property type="entry name" value="DUF2721"/>
    <property type="match status" value="1"/>
</dbReference>
<accession>A0A0S2FA98</accession>
<dbReference type="STRING" id="84531.LA76x_2355"/>
<gene>
    <name evidence="3" type="ORF">LA76x_2355</name>
</gene>
<dbReference type="OrthoDB" id="5985965at2"/>
<dbReference type="KEGG" id="lab:LA76x_2355"/>
<evidence type="ECO:0000256" key="2">
    <source>
        <dbReference type="SAM" id="Phobius"/>
    </source>
</evidence>
<organism evidence="3 4">
    <name type="scientific">Lysobacter antibioticus</name>
    <dbReference type="NCBI Taxonomy" id="84531"/>
    <lineage>
        <taxon>Bacteria</taxon>
        <taxon>Pseudomonadati</taxon>
        <taxon>Pseudomonadota</taxon>
        <taxon>Gammaproteobacteria</taxon>
        <taxon>Lysobacterales</taxon>
        <taxon>Lysobacteraceae</taxon>
        <taxon>Lysobacter</taxon>
    </lineage>
</organism>
<dbReference type="Proteomes" id="UP000060787">
    <property type="component" value="Chromosome"/>
</dbReference>
<dbReference type="eggNOG" id="ENOG5033239">
    <property type="taxonomic scope" value="Bacteria"/>
</dbReference>
<evidence type="ECO:0000313" key="4">
    <source>
        <dbReference type="Proteomes" id="UP000060787"/>
    </source>
</evidence>
<protein>
    <recommendedName>
        <fullName evidence="5">DUF2721 domain-containing protein</fullName>
    </recommendedName>
</protein>
<dbReference type="KEGG" id="laq:GLA29479_2778"/>
<keyword evidence="4" id="KW-1185">Reference proteome</keyword>
<feature type="transmembrane region" description="Helical" evidence="2">
    <location>
        <begin position="112"/>
        <end position="132"/>
    </location>
</feature>
<feature type="transmembrane region" description="Helical" evidence="2">
    <location>
        <begin position="12"/>
        <end position="33"/>
    </location>
</feature>